<feature type="compositionally biased region" description="Polar residues" evidence="1">
    <location>
        <begin position="477"/>
        <end position="497"/>
    </location>
</feature>
<feature type="region of interest" description="Disordered" evidence="1">
    <location>
        <begin position="115"/>
        <end position="169"/>
    </location>
</feature>
<dbReference type="PANTHER" id="PTHR38166:SF1">
    <property type="entry name" value="C2H2-TYPE DOMAIN-CONTAINING PROTEIN"/>
    <property type="match status" value="1"/>
</dbReference>
<dbReference type="PANTHER" id="PTHR38166">
    <property type="entry name" value="C2H2-TYPE DOMAIN-CONTAINING PROTEIN-RELATED"/>
    <property type="match status" value="1"/>
</dbReference>
<dbReference type="Proteomes" id="UP001285441">
    <property type="component" value="Unassembled WGS sequence"/>
</dbReference>
<comment type="caution">
    <text evidence="2">The sequence shown here is derived from an EMBL/GenBank/DDBJ whole genome shotgun (WGS) entry which is preliminary data.</text>
</comment>
<evidence type="ECO:0008006" key="4">
    <source>
        <dbReference type="Google" id="ProtNLM"/>
    </source>
</evidence>
<keyword evidence="3" id="KW-1185">Reference proteome</keyword>
<protein>
    <recommendedName>
        <fullName evidence="4">C2H2-type domain-containing protein</fullName>
    </recommendedName>
</protein>
<organism evidence="2 3">
    <name type="scientific">Podospora didyma</name>
    <dbReference type="NCBI Taxonomy" id="330526"/>
    <lineage>
        <taxon>Eukaryota</taxon>
        <taxon>Fungi</taxon>
        <taxon>Dikarya</taxon>
        <taxon>Ascomycota</taxon>
        <taxon>Pezizomycotina</taxon>
        <taxon>Sordariomycetes</taxon>
        <taxon>Sordariomycetidae</taxon>
        <taxon>Sordariales</taxon>
        <taxon>Podosporaceae</taxon>
        <taxon>Podospora</taxon>
    </lineage>
</organism>
<reference evidence="2" key="2">
    <citation type="submission" date="2023-06" db="EMBL/GenBank/DDBJ databases">
        <authorList>
            <consortium name="Lawrence Berkeley National Laboratory"/>
            <person name="Haridas S."/>
            <person name="Hensen N."/>
            <person name="Bonometti L."/>
            <person name="Westerberg I."/>
            <person name="Brannstrom I.O."/>
            <person name="Guillou S."/>
            <person name="Cros-Aarteil S."/>
            <person name="Calhoun S."/>
            <person name="Kuo A."/>
            <person name="Mondo S."/>
            <person name="Pangilinan J."/>
            <person name="Riley R."/>
            <person name="LaButti K."/>
            <person name="Andreopoulos B."/>
            <person name="Lipzen A."/>
            <person name="Chen C."/>
            <person name="Yanf M."/>
            <person name="Daum C."/>
            <person name="Ng V."/>
            <person name="Clum A."/>
            <person name="Steindorff A."/>
            <person name="Ohm R."/>
            <person name="Martin F."/>
            <person name="Silar P."/>
            <person name="Natvig D."/>
            <person name="Lalanne C."/>
            <person name="Gautier V."/>
            <person name="Ament-velasquez S.L."/>
            <person name="Kruys A."/>
            <person name="Hutchinson M.I."/>
            <person name="Powell A.J."/>
            <person name="Barry K."/>
            <person name="Miller A.N."/>
            <person name="Grigoriev I.V."/>
            <person name="Debuchy R."/>
            <person name="Gladieux P."/>
            <person name="Thoren M.H."/>
            <person name="Johannesson H."/>
        </authorList>
    </citation>
    <scope>NUCLEOTIDE SEQUENCE</scope>
    <source>
        <strain evidence="2">CBS 232.78</strain>
    </source>
</reference>
<feature type="region of interest" description="Disordered" evidence="1">
    <location>
        <begin position="477"/>
        <end position="507"/>
    </location>
</feature>
<accession>A0AAE0NPW7</accession>
<gene>
    <name evidence="2" type="ORF">B0H63DRAFT_394247</name>
</gene>
<sequence>MVTINEPAKQTMALPALPGTGKGGVPLDMAWHPVKHGSLRRIDSERNLSLTRSGAAFRALDQHQIQRPRTAMALRPSDRSSVSTRSTPDRDLDTTSQSSLSPALLHQESFGRASPDWLSVSNPNTTPSVKSHSGSSIMSSHTVDDDSASELSSDDSLSEPDSWPGLDDNPAVTKVWSKSFHQAMDREMIQLWVQYNRDWDALIQKCTGGPNSNSPRVGESTGWAQNTTSSSHHAPPGQGLRLPTRHPIDEEDEDDELEKHRPNSSQSKNSSSAPKRFACPFRKHNPRVYNIKEHEVCAVKDWPTISRLKEHLYRRHYKIHCPRCKVIFNDARGLASHEMLPLGCEVIDAVPPGDITAAQEKQLKSRSRKHAARRQTDEEKWEDIYRLLFQVPLEESVPSPYPEFVEDLGPISPESKNKLGLQHFLLTEMPQFFRQTAEAYAGRQIQAHEVVRMEDIPKLIEESLKRAFKAWEDRLSNSAPQASPTSSFVTSEVTAPSPNLWRDTPRTNPYMQGQATYIGGVEPAITPGYNWIPPPDLSHLNTLFPVSDPNDSGFGDGNYLPTSSGDSYANFDAAIGGTLMGDGGSDMSTANWGSF</sequence>
<dbReference type="EMBL" id="JAULSW010000004">
    <property type="protein sequence ID" value="KAK3385483.1"/>
    <property type="molecule type" value="Genomic_DNA"/>
</dbReference>
<name>A0AAE0NPW7_9PEZI</name>
<evidence type="ECO:0000313" key="3">
    <source>
        <dbReference type="Proteomes" id="UP001285441"/>
    </source>
</evidence>
<feature type="compositionally biased region" description="Low complexity" evidence="1">
    <location>
        <begin position="263"/>
        <end position="272"/>
    </location>
</feature>
<feature type="compositionally biased region" description="Low complexity" evidence="1">
    <location>
        <begin position="128"/>
        <end position="140"/>
    </location>
</feature>
<feature type="compositionally biased region" description="Polar residues" evidence="1">
    <location>
        <begin position="222"/>
        <end position="232"/>
    </location>
</feature>
<evidence type="ECO:0000256" key="1">
    <source>
        <dbReference type="SAM" id="MobiDB-lite"/>
    </source>
</evidence>
<dbReference type="AlphaFoldDB" id="A0AAE0NPW7"/>
<reference evidence="2" key="1">
    <citation type="journal article" date="2023" name="Mol. Phylogenet. Evol.">
        <title>Genome-scale phylogeny and comparative genomics of the fungal order Sordariales.</title>
        <authorList>
            <person name="Hensen N."/>
            <person name="Bonometti L."/>
            <person name="Westerberg I."/>
            <person name="Brannstrom I.O."/>
            <person name="Guillou S."/>
            <person name="Cros-Aarteil S."/>
            <person name="Calhoun S."/>
            <person name="Haridas S."/>
            <person name="Kuo A."/>
            <person name="Mondo S."/>
            <person name="Pangilinan J."/>
            <person name="Riley R."/>
            <person name="LaButti K."/>
            <person name="Andreopoulos B."/>
            <person name="Lipzen A."/>
            <person name="Chen C."/>
            <person name="Yan M."/>
            <person name="Daum C."/>
            <person name="Ng V."/>
            <person name="Clum A."/>
            <person name="Steindorff A."/>
            <person name="Ohm R.A."/>
            <person name="Martin F."/>
            <person name="Silar P."/>
            <person name="Natvig D.O."/>
            <person name="Lalanne C."/>
            <person name="Gautier V."/>
            <person name="Ament-Velasquez S.L."/>
            <person name="Kruys A."/>
            <person name="Hutchinson M.I."/>
            <person name="Powell A.J."/>
            <person name="Barry K."/>
            <person name="Miller A.N."/>
            <person name="Grigoriev I.V."/>
            <person name="Debuchy R."/>
            <person name="Gladieux P."/>
            <person name="Hiltunen Thoren M."/>
            <person name="Johannesson H."/>
        </authorList>
    </citation>
    <scope>NUCLEOTIDE SEQUENCE</scope>
    <source>
        <strain evidence="2">CBS 232.78</strain>
    </source>
</reference>
<feature type="region of interest" description="Disordered" evidence="1">
    <location>
        <begin position="65"/>
        <end position="102"/>
    </location>
</feature>
<feature type="region of interest" description="Disordered" evidence="1">
    <location>
        <begin position="206"/>
        <end position="278"/>
    </location>
</feature>
<proteinExistence type="predicted"/>
<feature type="compositionally biased region" description="Acidic residues" evidence="1">
    <location>
        <begin position="145"/>
        <end position="158"/>
    </location>
</feature>
<evidence type="ECO:0000313" key="2">
    <source>
        <dbReference type="EMBL" id="KAK3385483.1"/>
    </source>
</evidence>